<keyword evidence="4" id="KW-1185">Reference proteome</keyword>
<comment type="caution">
    <text evidence="3">The sequence shown here is derived from an EMBL/GenBank/DDBJ whole genome shotgun (WGS) entry which is preliminary data.</text>
</comment>
<reference evidence="3 4" key="1">
    <citation type="submission" date="2021-06" db="EMBL/GenBank/DDBJ databases">
        <title>Caerostris darwini draft genome.</title>
        <authorList>
            <person name="Kono N."/>
            <person name="Arakawa K."/>
        </authorList>
    </citation>
    <scope>NUCLEOTIDE SEQUENCE [LARGE SCALE GENOMIC DNA]</scope>
</reference>
<keyword evidence="1" id="KW-0812">Transmembrane</keyword>
<feature type="transmembrane region" description="Helical" evidence="1">
    <location>
        <begin position="151"/>
        <end position="174"/>
    </location>
</feature>
<evidence type="ECO:0000313" key="3">
    <source>
        <dbReference type="EMBL" id="GIY87562.1"/>
    </source>
</evidence>
<protein>
    <recommendedName>
        <fullName evidence="5">Gustatory receptor</fullName>
    </recommendedName>
</protein>
<keyword evidence="1" id="KW-1133">Transmembrane helix</keyword>
<name>A0AAV4WXC9_9ARAC</name>
<feature type="signal peptide" evidence="2">
    <location>
        <begin position="1"/>
        <end position="17"/>
    </location>
</feature>
<evidence type="ECO:0000313" key="4">
    <source>
        <dbReference type="Proteomes" id="UP001054837"/>
    </source>
</evidence>
<feature type="transmembrane region" description="Helical" evidence="1">
    <location>
        <begin position="50"/>
        <end position="75"/>
    </location>
</feature>
<dbReference type="AlphaFoldDB" id="A0AAV4WXC9"/>
<feature type="transmembrane region" description="Helical" evidence="1">
    <location>
        <begin position="233"/>
        <end position="251"/>
    </location>
</feature>
<organism evidence="3 4">
    <name type="scientific">Caerostris darwini</name>
    <dbReference type="NCBI Taxonomy" id="1538125"/>
    <lineage>
        <taxon>Eukaryota</taxon>
        <taxon>Metazoa</taxon>
        <taxon>Ecdysozoa</taxon>
        <taxon>Arthropoda</taxon>
        <taxon>Chelicerata</taxon>
        <taxon>Arachnida</taxon>
        <taxon>Araneae</taxon>
        <taxon>Araneomorphae</taxon>
        <taxon>Entelegynae</taxon>
        <taxon>Araneoidea</taxon>
        <taxon>Araneidae</taxon>
        <taxon>Caerostris</taxon>
    </lineage>
</organism>
<keyword evidence="2" id="KW-0732">Signal</keyword>
<gene>
    <name evidence="3" type="primary">AVEN_56834_1</name>
    <name evidence="3" type="ORF">CDAR_224541</name>
</gene>
<feature type="chain" id="PRO_5043898880" description="Gustatory receptor" evidence="2">
    <location>
        <begin position="18"/>
        <end position="257"/>
    </location>
</feature>
<evidence type="ECO:0000256" key="2">
    <source>
        <dbReference type="SAM" id="SignalP"/>
    </source>
</evidence>
<sequence length="257" mass="29491">MDMALLVCCIAPALLSAVFVYFAGEAENLVDFWTLGYRLIEGKYKMLVNFIGGFMHFTVYMEFPCFTALSVCILVHHYELILRHFHDDLKTRNSSIKILKCHMFVNNYNNIVEKILILKDTLSTPLLAALLNGFFNLYLVLAFILQQEVSFAMIVELFVFAATGVVLLTSLTLCCSKIPDSMIKIKSTLAALIDRHQVNDLSVGREIRLLERMEKKEIIYLSACDMVYFRKEFLLSAFGTFLTYGLLIINMRKFEKI</sequence>
<proteinExistence type="predicted"/>
<keyword evidence="1" id="KW-0472">Membrane</keyword>
<dbReference type="EMBL" id="BPLQ01015351">
    <property type="protein sequence ID" value="GIY87562.1"/>
    <property type="molecule type" value="Genomic_DNA"/>
</dbReference>
<feature type="transmembrane region" description="Helical" evidence="1">
    <location>
        <begin position="126"/>
        <end position="145"/>
    </location>
</feature>
<dbReference type="Proteomes" id="UP001054837">
    <property type="component" value="Unassembled WGS sequence"/>
</dbReference>
<accession>A0AAV4WXC9</accession>
<evidence type="ECO:0000256" key="1">
    <source>
        <dbReference type="SAM" id="Phobius"/>
    </source>
</evidence>
<evidence type="ECO:0008006" key="5">
    <source>
        <dbReference type="Google" id="ProtNLM"/>
    </source>
</evidence>